<dbReference type="PANTHER" id="PTHR43685:SF3">
    <property type="entry name" value="SLR2126 PROTEIN"/>
    <property type="match status" value="1"/>
</dbReference>
<organism evidence="2 3">
    <name type="scientific">Methylomarinovum tepidoasis</name>
    <dbReference type="NCBI Taxonomy" id="2840183"/>
    <lineage>
        <taxon>Bacteria</taxon>
        <taxon>Pseudomonadati</taxon>
        <taxon>Pseudomonadota</taxon>
        <taxon>Gammaproteobacteria</taxon>
        <taxon>Methylococcales</taxon>
        <taxon>Methylothermaceae</taxon>
        <taxon>Methylomarinovum</taxon>
    </lineage>
</organism>
<evidence type="ECO:0000313" key="3">
    <source>
        <dbReference type="Proteomes" id="UP001321450"/>
    </source>
</evidence>
<keyword evidence="3" id="KW-1185">Reference proteome</keyword>
<evidence type="ECO:0000259" key="1">
    <source>
        <dbReference type="Pfam" id="PF00535"/>
    </source>
</evidence>
<accession>A0AAU9C706</accession>
<dbReference type="PANTHER" id="PTHR43685">
    <property type="entry name" value="GLYCOSYLTRANSFERASE"/>
    <property type="match status" value="1"/>
</dbReference>
<keyword evidence="2" id="KW-0808">Transferase</keyword>
<keyword evidence="2" id="KW-0328">Glycosyltransferase</keyword>
<reference evidence="3" key="1">
    <citation type="journal article" date="2024" name="Int. J. Syst. Evol. Microbiol.">
        <title>Methylomarinovum tepidoasis sp. nov., a moderately thermophilic methanotroph of the family Methylothermaceae isolated from a deep-sea hydrothermal field.</title>
        <authorList>
            <person name="Hirayama H."/>
            <person name="Takaki Y."/>
            <person name="Abe M."/>
            <person name="Miyazaki M."/>
            <person name="Uematsu K."/>
            <person name="Matsui Y."/>
            <person name="Takai K."/>
        </authorList>
    </citation>
    <scope>NUCLEOTIDE SEQUENCE [LARGE SCALE GENOMIC DNA]</scope>
    <source>
        <strain evidence="3">IN45</strain>
    </source>
</reference>
<dbReference type="Gene3D" id="3.90.550.10">
    <property type="entry name" value="Spore Coat Polysaccharide Biosynthesis Protein SpsA, Chain A"/>
    <property type="match status" value="1"/>
</dbReference>
<dbReference type="Pfam" id="PF00535">
    <property type="entry name" value="Glycos_transf_2"/>
    <property type="match status" value="1"/>
</dbReference>
<sequence>MKVSIILCTYNRANILADTIESFLACKRSGIDHELLVVDNNSQDNTSKVVEQFSSRESTISYIWESMQGLSHARNRGIRCAQGKVIAFVDDDVYFSQNWLVELEETFNDPNIACMGGKSIPLFDAGELPWLTEDILSIYGSTRSGDLPKLMHYPEHPFGLNMAFRREVFETVGLFNPNLGRKGSNLLSNEESELFWRIHCAGLKVAYNPNAIIYHRIPKERSTPEWVLRRYYWQGRSEAVMDRIVYKHSRLQILSKFTDKFFTTLRPTLKGISWAHPKRAYWQLINIPMHQKILLYSLVGYFHQFLVEMFYPRGN</sequence>
<proteinExistence type="predicted"/>
<dbReference type="GO" id="GO:0016757">
    <property type="term" value="F:glycosyltransferase activity"/>
    <property type="evidence" value="ECO:0007669"/>
    <property type="project" value="UniProtKB-KW"/>
</dbReference>
<dbReference type="InterPro" id="IPR001173">
    <property type="entry name" value="Glyco_trans_2-like"/>
</dbReference>
<dbReference type="SUPFAM" id="SSF53448">
    <property type="entry name" value="Nucleotide-diphospho-sugar transferases"/>
    <property type="match status" value="1"/>
</dbReference>
<dbReference type="Proteomes" id="UP001321450">
    <property type="component" value="Chromosome"/>
</dbReference>
<dbReference type="EMBL" id="AP024718">
    <property type="protein sequence ID" value="BCX89352.1"/>
    <property type="molecule type" value="Genomic_DNA"/>
</dbReference>
<evidence type="ECO:0000313" key="2">
    <source>
        <dbReference type="EMBL" id="BCX89352.1"/>
    </source>
</evidence>
<dbReference type="RefSeq" id="WP_286291668.1">
    <property type="nucleotide sequence ID" value="NZ_AP024718.1"/>
</dbReference>
<dbReference type="EC" id="2.4.1.356" evidence="2"/>
<dbReference type="InterPro" id="IPR029044">
    <property type="entry name" value="Nucleotide-diphossugar_trans"/>
</dbReference>
<dbReference type="InterPro" id="IPR050834">
    <property type="entry name" value="Glycosyltransf_2"/>
</dbReference>
<name>A0AAU9C706_9GAMM</name>
<dbReference type="KEGG" id="meiy:MIN45_P1724"/>
<gene>
    <name evidence="2" type="ORF">MIN45_P1724</name>
</gene>
<dbReference type="AlphaFoldDB" id="A0AAU9C706"/>
<feature type="domain" description="Glycosyltransferase 2-like" evidence="1">
    <location>
        <begin position="4"/>
        <end position="172"/>
    </location>
</feature>
<protein>
    <submittedName>
        <fullName evidence="2">Glucosyl-dolichyl phosphate glucuronosyltransferase</fullName>
        <ecNumber evidence="2">2.4.1.356</ecNumber>
    </submittedName>
</protein>